<gene>
    <name evidence="1" type="ORF">GCT13_24645</name>
</gene>
<dbReference type="Gene3D" id="3.40.50.1820">
    <property type="entry name" value="alpha/beta hydrolase"/>
    <property type="match status" value="1"/>
</dbReference>
<keyword evidence="2" id="KW-1185">Reference proteome</keyword>
<organism evidence="1 2">
    <name type="scientific">Paraburkholderia franconis</name>
    <dbReference type="NCBI Taxonomy" id="2654983"/>
    <lineage>
        <taxon>Bacteria</taxon>
        <taxon>Pseudomonadati</taxon>
        <taxon>Pseudomonadota</taxon>
        <taxon>Betaproteobacteria</taxon>
        <taxon>Burkholderiales</taxon>
        <taxon>Burkholderiaceae</taxon>
        <taxon>Paraburkholderia</taxon>
    </lineage>
</organism>
<evidence type="ECO:0000313" key="1">
    <source>
        <dbReference type="EMBL" id="MPW19997.1"/>
    </source>
</evidence>
<protein>
    <recommendedName>
        <fullName evidence="3">Alpha/beta hydrolase</fullName>
    </recommendedName>
</protein>
<dbReference type="Proteomes" id="UP000484381">
    <property type="component" value="Unassembled WGS sequence"/>
</dbReference>
<reference evidence="1 2" key="1">
    <citation type="submission" date="2019-10" db="EMBL/GenBank/DDBJ databases">
        <title>Paraburkholderia sp. isolated from nodules of Mimosa pudica from Brazilian Atlantic Forest soils.</title>
        <authorList>
            <person name="Paulitsch F."/>
            <person name="Hungria M."/>
            <person name="Dall'Agnol R."/>
        </authorList>
    </citation>
    <scope>NUCLEOTIDE SEQUENCE [LARGE SCALE GENOMIC DNA]</scope>
    <source>
        <strain evidence="1 2">CNPSo 3157</strain>
    </source>
</reference>
<comment type="caution">
    <text evidence="1">The sequence shown here is derived from an EMBL/GenBank/DDBJ whole genome shotgun (WGS) entry which is preliminary data.</text>
</comment>
<name>A0A7X1NDK3_9BURK</name>
<dbReference type="RefSeq" id="WP_152762539.1">
    <property type="nucleotide sequence ID" value="NZ_WHNP01000025.1"/>
</dbReference>
<dbReference type="AlphaFoldDB" id="A0A7X1NDK3"/>
<sequence length="88" mass="9537">MDYAERQREVFPSAEVLILRESGHWPFIDDPDAVALTIVPFLRMAVSCGLKTVSAEPASHRTLAKVTSTVAAIYQTSAVGYEALIVAS</sequence>
<evidence type="ECO:0000313" key="2">
    <source>
        <dbReference type="Proteomes" id="UP000484381"/>
    </source>
</evidence>
<dbReference type="EMBL" id="WHNP01000025">
    <property type="protein sequence ID" value="MPW19997.1"/>
    <property type="molecule type" value="Genomic_DNA"/>
</dbReference>
<dbReference type="InterPro" id="IPR029058">
    <property type="entry name" value="AB_hydrolase_fold"/>
</dbReference>
<proteinExistence type="predicted"/>
<accession>A0A7X1NDK3</accession>
<evidence type="ECO:0008006" key="3">
    <source>
        <dbReference type="Google" id="ProtNLM"/>
    </source>
</evidence>
<dbReference type="SUPFAM" id="SSF53474">
    <property type="entry name" value="alpha/beta-Hydrolases"/>
    <property type="match status" value="1"/>
</dbReference>